<organism evidence="2 3">
    <name type="scientific">Absicoccus porci</name>
    <dbReference type="NCBI Taxonomy" id="2486576"/>
    <lineage>
        <taxon>Bacteria</taxon>
        <taxon>Bacillati</taxon>
        <taxon>Bacillota</taxon>
        <taxon>Erysipelotrichia</taxon>
        <taxon>Erysipelotrichales</taxon>
        <taxon>Erysipelotrichaceae</taxon>
        <taxon>Absicoccus</taxon>
    </lineage>
</organism>
<gene>
    <name evidence="2" type="ORF">EDX97_05625</name>
</gene>
<dbReference type="RefSeq" id="WP_128520201.1">
    <property type="nucleotide sequence ID" value="NZ_CAUWBR010000025.1"/>
</dbReference>
<dbReference type="OrthoDB" id="5380073at2"/>
<dbReference type="InterPro" id="IPR029052">
    <property type="entry name" value="Metallo-depent_PP-like"/>
</dbReference>
<accession>A0A3N0I124</accession>
<dbReference type="Proteomes" id="UP000276568">
    <property type="component" value="Unassembled WGS sequence"/>
</dbReference>
<dbReference type="Pfam" id="PF00149">
    <property type="entry name" value="Metallophos"/>
    <property type="match status" value="1"/>
</dbReference>
<reference evidence="2 3" key="1">
    <citation type="submission" date="2018-11" db="EMBL/GenBank/DDBJ databases">
        <title>Clostridium sp. nov., a member of the family Erysipelotrichaceae isolated from pig faeces.</title>
        <authorList>
            <person name="Chang Y.-H."/>
        </authorList>
    </citation>
    <scope>NUCLEOTIDE SEQUENCE [LARGE SCALE GENOMIC DNA]</scope>
    <source>
        <strain evidence="2 3">YH-panp20</strain>
    </source>
</reference>
<comment type="caution">
    <text evidence="2">The sequence shown here is derived from an EMBL/GenBank/DDBJ whole genome shotgun (WGS) entry which is preliminary data.</text>
</comment>
<dbReference type="EMBL" id="RJQC01000002">
    <property type="protein sequence ID" value="RNM30276.1"/>
    <property type="molecule type" value="Genomic_DNA"/>
</dbReference>
<evidence type="ECO:0000313" key="3">
    <source>
        <dbReference type="Proteomes" id="UP000276568"/>
    </source>
</evidence>
<dbReference type="SUPFAM" id="SSF56300">
    <property type="entry name" value="Metallo-dependent phosphatases"/>
    <property type="match status" value="1"/>
</dbReference>
<dbReference type="InterPro" id="IPR004843">
    <property type="entry name" value="Calcineurin-like_PHP"/>
</dbReference>
<feature type="domain" description="Calcineurin-like phosphoesterase" evidence="1">
    <location>
        <begin position="5"/>
        <end position="155"/>
    </location>
</feature>
<name>A0A3N0I124_9FIRM</name>
<protein>
    <submittedName>
        <fullName evidence="2">Phosphoesterase</fullName>
    </submittedName>
</protein>
<dbReference type="GO" id="GO:0016787">
    <property type="term" value="F:hydrolase activity"/>
    <property type="evidence" value="ECO:0007669"/>
    <property type="project" value="InterPro"/>
</dbReference>
<dbReference type="Gene3D" id="3.60.21.10">
    <property type="match status" value="1"/>
</dbReference>
<proteinExistence type="predicted"/>
<evidence type="ECO:0000313" key="2">
    <source>
        <dbReference type="EMBL" id="RNM30276.1"/>
    </source>
</evidence>
<evidence type="ECO:0000259" key="1">
    <source>
        <dbReference type="Pfam" id="PF00149"/>
    </source>
</evidence>
<sequence>MRYYIADCHFYHKALLDHMDCRGFDSVESMNEYMIEQWNKKVRKNDEVVILGDLSWGNLAQTQQILDQLQGHLFMIRGNHDYFLDDKQFDRSQFDWIETYKELNDNKRKVILCHYPIACYNGQYRKSEDGQAKTYMLHGHIHNTQDQPILDAYQDYVHRQWHDAIGGGKEHIPCQIINCFCMYSDYQPMTLDEWIEIDKKRRQSTKINDTI</sequence>
<keyword evidence="3" id="KW-1185">Reference proteome</keyword>
<dbReference type="AlphaFoldDB" id="A0A3N0I124"/>